<dbReference type="EMBL" id="JBHTOP010000026">
    <property type="protein sequence ID" value="MFD1672680.1"/>
    <property type="molecule type" value="Genomic_DNA"/>
</dbReference>
<name>A0ABW4JB75_9LACO</name>
<dbReference type="InterPro" id="IPR036259">
    <property type="entry name" value="MFS_trans_sf"/>
</dbReference>
<feature type="transmembrane region" description="Helical" evidence="1">
    <location>
        <begin position="173"/>
        <end position="192"/>
    </location>
</feature>
<keyword evidence="1" id="KW-0812">Transmembrane</keyword>
<feature type="transmembrane region" description="Helical" evidence="1">
    <location>
        <begin position="198"/>
        <end position="218"/>
    </location>
</feature>
<dbReference type="SUPFAM" id="SSF103473">
    <property type="entry name" value="MFS general substrate transporter"/>
    <property type="match status" value="1"/>
</dbReference>
<dbReference type="PANTHER" id="PTHR37314:SF4">
    <property type="entry name" value="UPF0700 TRANSMEMBRANE PROTEIN YOAK"/>
    <property type="match status" value="1"/>
</dbReference>
<gene>
    <name evidence="2" type="ORF">ACFQ5M_11250</name>
</gene>
<proteinExistence type="predicted"/>
<organism evidence="2 3">
    <name type="scientific">Agrilactobacillus yilanensis</name>
    <dbReference type="NCBI Taxonomy" id="2485997"/>
    <lineage>
        <taxon>Bacteria</taxon>
        <taxon>Bacillati</taxon>
        <taxon>Bacillota</taxon>
        <taxon>Bacilli</taxon>
        <taxon>Lactobacillales</taxon>
        <taxon>Lactobacillaceae</taxon>
        <taxon>Agrilactobacillus</taxon>
    </lineage>
</organism>
<feature type="transmembrane region" description="Helical" evidence="1">
    <location>
        <begin position="61"/>
        <end position="81"/>
    </location>
</feature>
<evidence type="ECO:0000256" key="1">
    <source>
        <dbReference type="SAM" id="Phobius"/>
    </source>
</evidence>
<dbReference type="InterPro" id="IPR010699">
    <property type="entry name" value="DUF1275"/>
</dbReference>
<comment type="caution">
    <text evidence="2">The sequence shown here is derived from an EMBL/GenBank/DDBJ whole genome shotgun (WGS) entry which is preliminary data.</text>
</comment>
<feature type="transmembrane region" description="Helical" evidence="1">
    <location>
        <begin position="93"/>
        <end position="111"/>
    </location>
</feature>
<protein>
    <submittedName>
        <fullName evidence="2">YoaK family protein</fullName>
    </submittedName>
</protein>
<keyword evidence="1" id="KW-0472">Membrane</keyword>
<reference evidence="3" key="1">
    <citation type="journal article" date="2019" name="Int. J. Syst. Evol. Microbiol.">
        <title>The Global Catalogue of Microorganisms (GCM) 10K type strain sequencing project: providing services to taxonomists for standard genome sequencing and annotation.</title>
        <authorList>
            <consortium name="The Broad Institute Genomics Platform"/>
            <consortium name="The Broad Institute Genome Sequencing Center for Infectious Disease"/>
            <person name="Wu L."/>
            <person name="Ma J."/>
        </authorList>
    </citation>
    <scope>NUCLEOTIDE SEQUENCE [LARGE SCALE GENOMIC DNA]</scope>
    <source>
        <strain evidence="3">CCM 8896</strain>
    </source>
</reference>
<keyword evidence="1" id="KW-1133">Transmembrane helix</keyword>
<dbReference type="PANTHER" id="PTHR37314">
    <property type="entry name" value="SLR0142 PROTEIN"/>
    <property type="match status" value="1"/>
</dbReference>
<dbReference type="RefSeq" id="WP_125713306.1">
    <property type="nucleotide sequence ID" value="NZ_JBHTOP010000026.1"/>
</dbReference>
<evidence type="ECO:0000313" key="2">
    <source>
        <dbReference type="EMBL" id="MFD1672680.1"/>
    </source>
</evidence>
<evidence type="ECO:0000313" key="3">
    <source>
        <dbReference type="Proteomes" id="UP001597267"/>
    </source>
</evidence>
<sequence length="226" mass="24910">MIRYKTPNIFQLREIAIGLTFIGGFIDAYTFVQRGGVLAAGQTGNIIFLSVDLANHNMPNALTKLLTIICFVLGIFIVGFFKHRPNRSHYWRLIFLILEFVVCLIVGLLPQSAPNDLVVPLLALVMAMQTTAFSQIEGNAYNNVFSTGNLKKAINSLTDYLFKKDKTALATGLIYLELVLGFASGAIFSAYLQKILGLSTILITCGLLLLIGGYYTLLLHKRALTN</sequence>
<keyword evidence="3" id="KW-1185">Reference proteome</keyword>
<dbReference type="Proteomes" id="UP001597267">
    <property type="component" value="Unassembled WGS sequence"/>
</dbReference>
<accession>A0ABW4JB75</accession>
<dbReference type="Pfam" id="PF06912">
    <property type="entry name" value="DUF1275"/>
    <property type="match status" value="1"/>
</dbReference>
<feature type="transmembrane region" description="Helical" evidence="1">
    <location>
        <begin position="12"/>
        <end position="32"/>
    </location>
</feature>